<sequence length="83" mass="9001">MHGSDASNTLRYSLQPPKTPIPFVTSRRILSKAVHVDPGSRNGLWTNRSVAAKSAYSDGLHILLDPSVASHGIIRTLESESCM</sequence>
<evidence type="ECO:0000313" key="1">
    <source>
        <dbReference type="EMBL" id="KTB29601.1"/>
    </source>
</evidence>
<dbReference type="EMBL" id="LATX01002427">
    <property type="protein sequence ID" value="KTB29601.1"/>
    <property type="molecule type" value="Genomic_DNA"/>
</dbReference>
<comment type="caution">
    <text evidence="1">The sequence shown here is derived from an EMBL/GenBank/DDBJ whole genome shotgun (WGS) entry which is preliminary data.</text>
</comment>
<protein>
    <submittedName>
        <fullName evidence="1">Uncharacterized protein</fullName>
    </submittedName>
</protein>
<dbReference type="Proteomes" id="UP000054988">
    <property type="component" value="Unassembled WGS sequence"/>
</dbReference>
<reference evidence="1 2" key="1">
    <citation type="submission" date="2015-12" db="EMBL/GenBank/DDBJ databases">
        <title>Draft genome sequence of Moniliophthora roreri, the causal agent of frosty pod rot of cacao.</title>
        <authorList>
            <person name="Aime M.C."/>
            <person name="Diaz-Valderrama J.R."/>
            <person name="Kijpornyongpan T."/>
            <person name="Phillips-Mora W."/>
        </authorList>
    </citation>
    <scope>NUCLEOTIDE SEQUENCE [LARGE SCALE GENOMIC DNA]</scope>
    <source>
        <strain evidence="1 2">MCA 2952</strain>
    </source>
</reference>
<evidence type="ECO:0000313" key="2">
    <source>
        <dbReference type="Proteomes" id="UP000054988"/>
    </source>
</evidence>
<dbReference type="AlphaFoldDB" id="A0A0W0F018"/>
<proteinExistence type="predicted"/>
<organism evidence="1 2">
    <name type="scientific">Moniliophthora roreri</name>
    <name type="common">Frosty pod rot fungus</name>
    <name type="synonym">Monilia roreri</name>
    <dbReference type="NCBI Taxonomy" id="221103"/>
    <lineage>
        <taxon>Eukaryota</taxon>
        <taxon>Fungi</taxon>
        <taxon>Dikarya</taxon>
        <taxon>Basidiomycota</taxon>
        <taxon>Agaricomycotina</taxon>
        <taxon>Agaricomycetes</taxon>
        <taxon>Agaricomycetidae</taxon>
        <taxon>Agaricales</taxon>
        <taxon>Marasmiineae</taxon>
        <taxon>Marasmiaceae</taxon>
        <taxon>Moniliophthora</taxon>
    </lineage>
</organism>
<gene>
    <name evidence="1" type="ORF">WG66_17816</name>
</gene>
<accession>A0A0W0F018</accession>
<name>A0A0W0F018_MONRR</name>